<dbReference type="PANTHER" id="PTHR11161:SF55">
    <property type="entry name" value="NOSE RESISTANT-TO-FLUOXETINE PROTEIN N-TERMINAL DOMAIN-CONTAINING PROTEIN"/>
    <property type="match status" value="1"/>
</dbReference>
<keyword evidence="1" id="KW-0812">Transmembrane</keyword>
<keyword evidence="1" id="KW-1133">Transmembrane helix</keyword>
<keyword evidence="1" id="KW-0472">Membrane</keyword>
<dbReference type="PANTHER" id="PTHR11161">
    <property type="entry name" value="O-ACYLTRANSFERASE"/>
    <property type="match status" value="1"/>
</dbReference>
<feature type="chain" id="PRO_5043428293" description="Nose resistant-to-fluoxetine protein N-terminal domain-containing protein" evidence="2">
    <location>
        <begin position="25"/>
        <end position="439"/>
    </location>
</feature>
<accession>A0AAV5VAP9</accession>
<dbReference type="InterPro" id="IPR052728">
    <property type="entry name" value="O2_lipid_transport_reg"/>
</dbReference>
<feature type="signal peptide" evidence="2">
    <location>
        <begin position="1"/>
        <end position="24"/>
    </location>
</feature>
<feature type="transmembrane region" description="Helical" evidence="1">
    <location>
        <begin position="308"/>
        <end position="327"/>
    </location>
</feature>
<feature type="transmembrane region" description="Helical" evidence="1">
    <location>
        <begin position="347"/>
        <end position="367"/>
    </location>
</feature>
<evidence type="ECO:0000313" key="5">
    <source>
        <dbReference type="Proteomes" id="UP001432322"/>
    </source>
</evidence>
<dbReference type="AlphaFoldDB" id="A0AAV5VAP9"/>
<feature type="non-terminal residue" evidence="4">
    <location>
        <position position="1"/>
    </location>
</feature>
<sequence>FLLQFQMLLLFFLHSSSWIAFLSAEPPNLLRVGLQKQMEIERAMKNYLPEWERAIVDDDGLFSGRKILDSLVQNSAVVSKECSEDVKLIVKSLLEFEAGAVKGNITLTNFDRKVLLPMLDSSGRIGPAILRGHILFAGHFSECINIDYVVEGRERHYNGAYFKVSHDVAFRDNSVNGSCEGLNFKYGVCLPAGCSSADLNVVFKPETGDALVVNSVCDIQRTNDNVPELDVGFYVSVTIFGIIIVIGILAGIVDYFFADFAEKAGVTKSLGWRLFMAFSLYTNISSIFDVQNTHKDGQIGPIHCIRFFSMSWVVLGHFFSTYMIVAANPLDIFLMGRDFLSEFIMNAYFAVDSFFFMSGVLLTFIWFKNYHKNPSGTNSLVSWIMFYIHRIIRLSPAYYMAVIFYTWILKQLFIDKPLNMNIMYTQDYCRETWWIELLY</sequence>
<keyword evidence="2" id="KW-0732">Signal</keyword>
<gene>
    <name evidence="4" type="ORF">PFISCL1PPCAC_6594</name>
</gene>
<proteinExistence type="predicted"/>
<keyword evidence="5" id="KW-1185">Reference proteome</keyword>
<feature type="domain" description="Nose resistant-to-fluoxetine protein N-terminal" evidence="3">
    <location>
        <begin position="79"/>
        <end position="223"/>
    </location>
</feature>
<dbReference type="Pfam" id="PF20146">
    <property type="entry name" value="NRF"/>
    <property type="match status" value="1"/>
</dbReference>
<evidence type="ECO:0000259" key="3">
    <source>
        <dbReference type="SMART" id="SM00703"/>
    </source>
</evidence>
<name>A0AAV5VAP9_9BILA</name>
<dbReference type="InterPro" id="IPR006621">
    <property type="entry name" value="Nose-resist-to-fluoxetine_N"/>
</dbReference>
<dbReference type="Proteomes" id="UP001432322">
    <property type="component" value="Unassembled WGS sequence"/>
</dbReference>
<evidence type="ECO:0000313" key="4">
    <source>
        <dbReference type="EMBL" id="GMT15297.1"/>
    </source>
</evidence>
<evidence type="ECO:0000256" key="1">
    <source>
        <dbReference type="SAM" id="Phobius"/>
    </source>
</evidence>
<feature type="transmembrane region" description="Helical" evidence="1">
    <location>
        <begin position="387"/>
        <end position="408"/>
    </location>
</feature>
<reference evidence="4" key="1">
    <citation type="submission" date="2023-10" db="EMBL/GenBank/DDBJ databases">
        <title>Genome assembly of Pristionchus species.</title>
        <authorList>
            <person name="Yoshida K."/>
            <person name="Sommer R.J."/>
        </authorList>
    </citation>
    <scope>NUCLEOTIDE SEQUENCE</scope>
    <source>
        <strain evidence="4">RS5133</strain>
    </source>
</reference>
<organism evidence="4 5">
    <name type="scientific">Pristionchus fissidentatus</name>
    <dbReference type="NCBI Taxonomy" id="1538716"/>
    <lineage>
        <taxon>Eukaryota</taxon>
        <taxon>Metazoa</taxon>
        <taxon>Ecdysozoa</taxon>
        <taxon>Nematoda</taxon>
        <taxon>Chromadorea</taxon>
        <taxon>Rhabditida</taxon>
        <taxon>Rhabditina</taxon>
        <taxon>Diplogasteromorpha</taxon>
        <taxon>Diplogasteroidea</taxon>
        <taxon>Neodiplogasteridae</taxon>
        <taxon>Pristionchus</taxon>
    </lineage>
</organism>
<feature type="non-terminal residue" evidence="4">
    <location>
        <position position="439"/>
    </location>
</feature>
<comment type="caution">
    <text evidence="4">The sequence shown here is derived from an EMBL/GenBank/DDBJ whole genome shotgun (WGS) entry which is preliminary data.</text>
</comment>
<dbReference type="SMART" id="SM00703">
    <property type="entry name" value="NRF"/>
    <property type="match status" value="1"/>
</dbReference>
<dbReference type="EMBL" id="BTSY01000002">
    <property type="protein sequence ID" value="GMT15297.1"/>
    <property type="molecule type" value="Genomic_DNA"/>
</dbReference>
<feature type="transmembrane region" description="Helical" evidence="1">
    <location>
        <begin position="231"/>
        <end position="258"/>
    </location>
</feature>
<protein>
    <recommendedName>
        <fullName evidence="3">Nose resistant-to-fluoxetine protein N-terminal domain-containing protein</fullName>
    </recommendedName>
</protein>
<evidence type="ECO:0000256" key="2">
    <source>
        <dbReference type="SAM" id="SignalP"/>
    </source>
</evidence>